<dbReference type="AlphaFoldDB" id="A0A075GWK1"/>
<dbReference type="Gene3D" id="3.40.50.300">
    <property type="entry name" value="P-loop containing nucleotide triphosphate hydrolases"/>
    <property type="match status" value="1"/>
</dbReference>
<dbReference type="PANTHER" id="PTHR48103:SF2">
    <property type="entry name" value="MIDASIN"/>
    <property type="match status" value="1"/>
</dbReference>
<dbReference type="GO" id="GO:0016887">
    <property type="term" value="F:ATP hydrolysis activity"/>
    <property type="evidence" value="ECO:0007669"/>
    <property type="project" value="InterPro"/>
</dbReference>
<accession>A0A075GWK1</accession>
<evidence type="ECO:0000313" key="4">
    <source>
        <dbReference type="EMBL" id="AIF08169.1"/>
    </source>
</evidence>
<dbReference type="SUPFAM" id="SSF52540">
    <property type="entry name" value="P-loop containing nucleoside triphosphate hydrolases"/>
    <property type="match status" value="1"/>
</dbReference>
<dbReference type="GO" id="GO:0000027">
    <property type="term" value="P:ribosomal large subunit assembly"/>
    <property type="evidence" value="ECO:0007669"/>
    <property type="project" value="TreeGrafter"/>
</dbReference>
<sequence length="920" mass="105090">MSGPMITVLSSFALDELGLIDKMKAEFGEDNVHFSSANVSDYEIRINELSPFISPILEIIKPLVPKMMFDDNRSMNDVHLIVGAPMTAKIYGLYTDKPTWSRFVEKEMESFMFCGVKMDTPYVDDSMIDSQIEFGAGTTAAERDFLKLWATTLGHSGKFLMNLEWDSPTDTDIRIRMCAPDNFEPMEHLGIRIFTDLPESEDMSTFQQNLISKWPTMGNKDGSEVGEYEWEVDSDNKQPRFVLRMPTDMDLAAKESIEEEIREFMYGTQQGPARVDSEDRFPLHVEESRDSDWASFYCPLGLYLDGDLPPYGGNYNDQWKVDIYSDDDVLATVAMELLDDAGFRAEFILSGDHDIPHLSFPKYCDEVAVEECLQILQEGCPDHFKNIGALPRVLNGYTNSRIAVHLTPEQEIDSKNQHMPYFDTDDLAIKVFTDKEHEGKIRNLLVDLNVEVLRIRDYESDLFEITCSNASYHLAKILERRFRDMYDIGLDFECIISLNNNEKPFPNGKDWRVRVSIPDENRELRVEQTQEAEGIIDDIDEWVKPITGLEGAFIEHLNAGETRIGETVLSRRDPKENIGITPPSKDEFNLYCMDGNTAKILHDVAAFVYSKEPCLLEGETATSKTSIIRFLAHLLQQPVKRINLNGQTDSGELIGRYVPDDSKKSKKQWRWEDGDIVKAMRNGWWVILDEVNLAEPQIVERLNSLLENPPSLSITERSPAVEFGSSTKNSIHSDFRIFATMNPAEYAGRTAFSPAYKDRWTGYSSVQIPEEKHYRQMLNMWVFGTTPKVTVLGHEYGGGKVTPPMSNLSSIDVVDFSKFLTLIARFHHDVSVLANDKSTSGLGRGRKERPVFTRRVMTRFMEFINEQVNSESTPDEIARVVKLGLRRYYLNRVHNKEDLQTMLNHLDGLGMGNTIWTLWV</sequence>
<keyword evidence="2" id="KW-0067">ATP-binding</keyword>
<name>A0A075GWK1_9EURY</name>
<dbReference type="GO" id="GO:0030687">
    <property type="term" value="C:preribosome, large subunit precursor"/>
    <property type="evidence" value="ECO:0007669"/>
    <property type="project" value="TreeGrafter"/>
</dbReference>
<organism evidence="4">
    <name type="scientific">uncultured marine group II/III euryarchaeote KM3_27_D07</name>
    <dbReference type="NCBI Taxonomy" id="1456429"/>
    <lineage>
        <taxon>Archaea</taxon>
        <taxon>Methanobacteriati</taxon>
        <taxon>Methanobacteriota</taxon>
        <taxon>environmental samples</taxon>
    </lineage>
</organism>
<dbReference type="Pfam" id="PF07728">
    <property type="entry name" value="AAA_5"/>
    <property type="match status" value="1"/>
</dbReference>
<evidence type="ECO:0000256" key="2">
    <source>
        <dbReference type="ARBA" id="ARBA00022840"/>
    </source>
</evidence>
<protein>
    <submittedName>
        <fullName evidence="4">ATPase family protein associated with various cellular activities (AAA) (MDN1, REA1)</fullName>
    </submittedName>
</protein>
<dbReference type="PANTHER" id="PTHR48103">
    <property type="entry name" value="MIDASIN-RELATED"/>
    <property type="match status" value="1"/>
</dbReference>
<dbReference type="InterPro" id="IPR011704">
    <property type="entry name" value="ATPase_dyneun-rel_AAA"/>
</dbReference>
<proteinExistence type="predicted"/>
<reference evidence="4" key="1">
    <citation type="journal article" date="2014" name="Genome Biol. Evol.">
        <title>Pangenome evidence for extensive interdomain horizontal transfer affecting lineage core and shell genes in uncultured planktonic thaumarchaeota and euryarchaeota.</title>
        <authorList>
            <person name="Deschamps P."/>
            <person name="Zivanovic Y."/>
            <person name="Moreira D."/>
            <person name="Rodriguez-Valera F."/>
            <person name="Lopez-Garcia P."/>
        </authorList>
    </citation>
    <scope>NUCLEOTIDE SEQUENCE</scope>
</reference>
<evidence type="ECO:0000259" key="3">
    <source>
        <dbReference type="Pfam" id="PF07728"/>
    </source>
</evidence>
<evidence type="ECO:0000256" key="1">
    <source>
        <dbReference type="ARBA" id="ARBA00022741"/>
    </source>
</evidence>
<dbReference type="EMBL" id="KF900823">
    <property type="protein sequence ID" value="AIF08169.1"/>
    <property type="molecule type" value="Genomic_DNA"/>
</dbReference>
<keyword evidence="1" id="KW-0547">Nucleotide-binding</keyword>
<dbReference type="GO" id="GO:0005524">
    <property type="term" value="F:ATP binding"/>
    <property type="evidence" value="ECO:0007669"/>
    <property type="project" value="UniProtKB-KW"/>
</dbReference>
<feature type="domain" description="ATPase dynein-related AAA" evidence="3">
    <location>
        <begin position="614"/>
        <end position="759"/>
    </location>
</feature>
<dbReference type="InterPro" id="IPR027417">
    <property type="entry name" value="P-loop_NTPase"/>
</dbReference>
<gene>
    <name evidence="4" type="primary">MDN1</name>
    <name evidence="4" type="synonym">REA1</name>
</gene>